<feature type="transmembrane region" description="Helical" evidence="1">
    <location>
        <begin position="58"/>
        <end position="78"/>
    </location>
</feature>
<gene>
    <name evidence="2" type="ORF">A8L45_21250</name>
</gene>
<sequence length="81" mass="8613">MGNLFIGTGGFFLFYSILATVTVMNKIAYFLPIELFSAGSSGAVYKVVTAEGPNKAEIAVYGANVLLIIIGIVMNYLAKKS</sequence>
<dbReference type="Proteomes" id="UP000094936">
    <property type="component" value="Unassembled WGS sequence"/>
</dbReference>
<keyword evidence="3" id="KW-1185">Reference proteome</keyword>
<dbReference type="RefSeq" id="WP_068905365.1">
    <property type="nucleotide sequence ID" value="NZ_JBHUIF010000007.1"/>
</dbReference>
<protein>
    <submittedName>
        <fullName evidence="2">Uncharacterized protein</fullName>
    </submittedName>
</protein>
<dbReference type="AlphaFoldDB" id="A0A1C3E9I3"/>
<name>A0A1C3E9I3_9GAMM</name>
<reference evidence="2 3" key="1">
    <citation type="submission" date="2016-05" db="EMBL/GenBank/DDBJ databases">
        <title>Genomic Taxonomy of the Vibrionaceae.</title>
        <authorList>
            <person name="Gomez-Gil B."/>
            <person name="Enciso-Ibarra J."/>
        </authorList>
    </citation>
    <scope>NUCLEOTIDE SEQUENCE [LARGE SCALE GENOMIC DNA]</scope>
    <source>
        <strain evidence="2 3">CAIM 1920</strain>
    </source>
</reference>
<keyword evidence="1" id="KW-0812">Transmembrane</keyword>
<dbReference type="EMBL" id="LYBM01000060">
    <property type="protein sequence ID" value="ODA29890.1"/>
    <property type="molecule type" value="Genomic_DNA"/>
</dbReference>
<comment type="caution">
    <text evidence="2">The sequence shown here is derived from an EMBL/GenBank/DDBJ whole genome shotgun (WGS) entry which is preliminary data.</text>
</comment>
<feature type="transmembrane region" description="Helical" evidence="1">
    <location>
        <begin position="12"/>
        <end position="31"/>
    </location>
</feature>
<keyword evidence="1" id="KW-1133">Transmembrane helix</keyword>
<evidence type="ECO:0000313" key="3">
    <source>
        <dbReference type="Proteomes" id="UP000094936"/>
    </source>
</evidence>
<evidence type="ECO:0000313" key="2">
    <source>
        <dbReference type="EMBL" id="ODA29890.1"/>
    </source>
</evidence>
<accession>A0A1C3E9I3</accession>
<evidence type="ECO:0000256" key="1">
    <source>
        <dbReference type="SAM" id="Phobius"/>
    </source>
</evidence>
<keyword evidence="1" id="KW-0472">Membrane</keyword>
<organism evidence="2 3">
    <name type="scientific">Veronia pacifica</name>
    <dbReference type="NCBI Taxonomy" id="1080227"/>
    <lineage>
        <taxon>Bacteria</taxon>
        <taxon>Pseudomonadati</taxon>
        <taxon>Pseudomonadota</taxon>
        <taxon>Gammaproteobacteria</taxon>
        <taxon>Vibrionales</taxon>
        <taxon>Vibrionaceae</taxon>
        <taxon>Veronia</taxon>
    </lineage>
</organism>
<proteinExistence type="predicted"/>